<evidence type="ECO:0000256" key="2">
    <source>
        <dbReference type="ARBA" id="ARBA00022670"/>
    </source>
</evidence>
<feature type="domain" description="Subtilisin-like protease fibronectin type-III" evidence="11">
    <location>
        <begin position="603"/>
        <end position="708"/>
    </location>
</feature>
<keyword evidence="2 7" id="KW-0645">Protease</keyword>
<feature type="active site" description="Charge relay system" evidence="7">
    <location>
        <position position="488"/>
    </location>
</feature>
<dbReference type="SUPFAM" id="SSF52025">
    <property type="entry name" value="PA domain"/>
    <property type="match status" value="1"/>
</dbReference>
<keyword evidence="5 7" id="KW-0720">Serine protease</keyword>
<evidence type="ECO:0000256" key="6">
    <source>
        <dbReference type="ARBA" id="ARBA00023180"/>
    </source>
</evidence>
<dbReference type="InterPro" id="IPR041469">
    <property type="entry name" value="Subtilisin-like_FN3"/>
</dbReference>
<dbReference type="Gene3D" id="3.40.50.200">
    <property type="entry name" value="Peptidase S8/S53 domain"/>
    <property type="match status" value="2"/>
</dbReference>
<dbReference type="InterPro" id="IPR045051">
    <property type="entry name" value="SBT"/>
</dbReference>
<evidence type="ECO:0000256" key="7">
    <source>
        <dbReference type="PROSITE-ProRule" id="PRU01240"/>
    </source>
</evidence>
<dbReference type="Gene3D" id="2.60.40.2310">
    <property type="match status" value="1"/>
</dbReference>
<evidence type="ECO:0000259" key="10">
    <source>
        <dbReference type="Pfam" id="PF05922"/>
    </source>
</evidence>
<dbReference type="Pfam" id="PF17766">
    <property type="entry name" value="fn3_6"/>
    <property type="match status" value="1"/>
</dbReference>
<dbReference type="Proteomes" id="UP000436088">
    <property type="component" value="Unassembled WGS sequence"/>
</dbReference>
<dbReference type="PROSITE" id="PS51892">
    <property type="entry name" value="SUBTILASE"/>
    <property type="match status" value="1"/>
</dbReference>
<evidence type="ECO:0000256" key="1">
    <source>
        <dbReference type="ARBA" id="ARBA00011073"/>
    </source>
</evidence>
<dbReference type="PRINTS" id="PR00723">
    <property type="entry name" value="SUBTILISIN"/>
</dbReference>
<dbReference type="PANTHER" id="PTHR10795">
    <property type="entry name" value="PROPROTEIN CONVERTASE SUBTILISIN/KEXIN"/>
    <property type="match status" value="1"/>
</dbReference>
<evidence type="ECO:0000256" key="5">
    <source>
        <dbReference type="ARBA" id="ARBA00022825"/>
    </source>
</evidence>
<sequence length="712" mass="74975">MKPLKIKVAEISVALILFYACIVAEGKIKKSKRIYIIHMDKSSMPHNFTHHSQWYDSSLKSVSESASMLYTYENVIHGYSTRLTPVEAELLLKQHGILFVLPEVRYELHTTRTPEFLGLTQYSARIPTSASMSDVIVGVLDTGVWPELKSFDDSALGPVPSWWKGGWYEASFGAIDETMESKSPRDDEGHGTHTATTAAGSVVPDASLLGYANGTARGMASHARLAIYKACWLGGCFSSDITAAMDRAVADGVNILSMSIGGGPSEYYLDSVAIGAFSAVAQGVFVSCSAGNGGPVPGSLSNVAPWIATIGAGTLDREFPTLITLGNGEKYTGVTLYNGKLVSNSTVPLVYGANVSNSSVGGFCLDGILIPEKVSGKIVVCDRGGNARAEKGVVVKAAGGVGMVLANINPFGEELIADAHLLPSAAVGEKSGDSIKKYISSDHNPTATIGAATTELGVQPSPLVAAFSSRGPNLITPAILKPDPESISLQGGLVSGLAAIVKAAHPEWSPAAIKSALMTTAYTSYKNGEKIKDVATGEPATPFDYGAGHVDPVAALDPGLVYDATTDDYLGFLCAVNYTREQIKGTTHIDFTCDTSKKYTVGDFNYPSFSVPLETASGTKGGTGVSSTVKYTRILTNVGAPATYKVSLYSQTQAVKISVQPATLSFSAQYEKKSYTVTFGASSMPSGSTSFARLEWSDGKHIVGSPIAFSWT</sequence>
<keyword evidence="6" id="KW-0325">Glycoprotein</keyword>
<dbReference type="InterPro" id="IPR003137">
    <property type="entry name" value="PA_domain"/>
</dbReference>
<dbReference type="EMBL" id="VEPZ02000872">
    <property type="protein sequence ID" value="KAE8714390.1"/>
    <property type="molecule type" value="Genomic_DNA"/>
</dbReference>
<keyword evidence="13" id="KW-1185">Reference proteome</keyword>
<accession>A0A6A3BBK4</accession>
<dbReference type="InterPro" id="IPR036852">
    <property type="entry name" value="Peptidase_S8/S53_dom_sf"/>
</dbReference>
<gene>
    <name evidence="12" type="ORF">F3Y22_tig00110198pilonHSYRG00287</name>
</gene>
<feature type="domain" description="Inhibitor I9" evidence="10">
    <location>
        <begin position="35"/>
        <end position="109"/>
    </location>
</feature>
<feature type="domain" description="Peptidase S8/S53" evidence="8">
    <location>
        <begin position="134"/>
        <end position="548"/>
    </location>
</feature>
<dbReference type="Pfam" id="PF00082">
    <property type="entry name" value="Peptidase_S8"/>
    <property type="match status" value="1"/>
</dbReference>
<dbReference type="GO" id="GO:0004252">
    <property type="term" value="F:serine-type endopeptidase activity"/>
    <property type="evidence" value="ECO:0007669"/>
    <property type="project" value="UniProtKB-UniRule"/>
</dbReference>
<dbReference type="FunFam" id="3.50.30.30:FF:000005">
    <property type="entry name" value="subtilisin-like protease SBT1.5"/>
    <property type="match status" value="1"/>
</dbReference>
<evidence type="ECO:0000256" key="3">
    <source>
        <dbReference type="ARBA" id="ARBA00022729"/>
    </source>
</evidence>
<comment type="similarity">
    <text evidence="1 7">Belongs to the peptidase S8 family.</text>
</comment>
<dbReference type="InterPro" id="IPR000209">
    <property type="entry name" value="Peptidase_S8/S53_dom"/>
</dbReference>
<dbReference type="AlphaFoldDB" id="A0A6A3BBK4"/>
<dbReference type="InterPro" id="IPR010259">
    <property type="entry name" value="S8pro/Inhibitor_I9"/>
</dbReference>
<evidence type="ECO:0000259" key="11">
    <source>
        <dbReference type="Pfam" id="PF17766"/>
    </source>
</evidence>
<proteinExistence type="inferred from homology"/>
<dbReference type="InterPro" id="IPR015500">
    <property type="entry name" value="Peptidase_S8_subtilisin-rel"/>
</dbReference>
<feature type="domain" description="PA" evidence="9">
    <location>
        <begin position="346"/>
        <end position="435"/>
    </location>
</feature>
<feature type="active site" description="Charge relay system" evidence="7">
    <location>
        <position position="190"/>
    </location>
</feature>
<reference evidence="12" key="1">
    <citation type="submission" date="2019-09" db="EMBL/GenBank/DDBJ databases">
        <title>Draft genome information of white flower Hibiscus syriacus.</title>
        <authorList>
            <person name="Kim Y.-M."/>
        </authorList>
    </citation>
    <scope>NUCLEOTIDE SEQUENCE [LARGE SCALE GENOMIC DNA]</scope>
    <source>
        <strain evidence="12">YM2019G1</strain>
    </source>
</reference>
<dbReference type="PROSITE" id="PS51257">
    <property type="entry name" value="PROKAR_LIPOPROTEIN"/>
    <property type="match status" value="1"/>
</dbReference>
<evidence type="ECO:0000256" key="4">
    <source>
        <dbReference type="ARBA" id="ARBA00022801"/>
    </source>
</evidence>
<evidence type="ECO:0000313" key="13">
    <source>
        <dbReference type="Proteomes" id="UP000436088"/>
    </source>
</evidence>
<feature type="active site" description="Charge relay system" evidence="7">
    <location>
        <position position="141"/>
    </location>
</feature>
<dbReference type="Pfam" id="PF02225">
    <property type="entry name" value="PA"/>
    <property type="match status" value="1"/>
</dbReference>
<dbReference type="CDD" id="cd04852">
    <property type="entry name" value="Peptidases_S8_3"/>
    <property type="match status" value="1"/>
</dbReference>
<organism evidence="12 13">
    <name type="scientific">Hibiscus syriacus</name>
    <name type="common">Rose of Sharon</name>
    <dbReference type="NCBI Taxonomy" id="106335"/>
    <lineage>
        <taxon>Eukaryota</taxon>
        <taxon>Viridiplantae</taxon>
        <taxon>Streptophyta</taxon>
        <taxon>Embryophyta</taxon>
        <taxon>Tracheophyta</taxon>
        <taxon>Spermatophyta</taxon>
        <taxon>Magnoliopsida</taxon>
        <taxon>eudicotyledons</taxon>
        <taxon>Gunneridae</taxon>
        <taxon>Pentapetalae</taxon>
        <taxon>rosids</taxon>
        <taxon>malvids</taxon>
        <taxon>Malvales</taxon>
        <taxon>Malvaceae</taxon>
        <taxon>Malvoideae</taxon>
        <taxon>Hibiscus</taxon>
    </lineage>
</organism>
<dbReference type="InterPro" id="IPR034197">
    <property type="entry name" value="Peptidases_S8_3"/>
</dbReference>
<comment type="caution">
    <text evidence="12">The sequence shown here is derived from an EMBL/GenBank/DDBJ whole genome shotgun (WGS) entry which is preliminary data.</text>
</comment>
<protein>
    <submittedName>
        <fullName evidence="12">Subtilisin-like protease SBT1.7</fullName>
    </submittedName>
</protein>
<evidence type="ECO:0000313" key="12">
    <source>
        <dbReference type="EMBL" id="KAE8714390.1"/>
    </source>
</evidence>
<evidence type="ECO:0000259" key="9">
    <source>
        <dbReference type="Pfam" id="PF02225"/>
    </source>
</evidence>
<evidence type="ECO:0000259" key="8">
    <source>
        <dbReference type="Pfam" id="PF00082"/>
    </source>
</evidence>
<keyword evidence="4 7" id="KW-0378">Hydrolase</keyword>
<dbReference type="CDD" id="cd00538">
    <property type="entry name" value="PA"/>
    <property type="match status" value="1"/>
</dbReference>
<dbReference type="InterPro" id="IPR046450">
    <property type="entry name" value="PA_dom_sf"/>
</dbReference>
<dbReference type="InterPro" id="IPR037045">
    <property type="entry name" value="S8pro/Inhibitor_I9_sf"/>
</dbReference>
<dbReference type="Gene3D" id="3.30.70.80">
    <property type="entry name" value="Peptidase S8 propeptide/proteinase inhibitor I9"/>
    <property type="match status" value="1"/>
</dbReference>
<keyword evidence="3" id="KW-0732">Signal</keyword>
<dbReference type="Pfam" id="PF05922">
    <property type="entry name" value="Inhibitor_I9"/>
    <property type="match status" value="1"/>
</dbReference>
<name>A0A6A3BBK4_HIBSY</name>
<dbReference type="FunFam" id="3.30.70.80:FF:000003">
    <property type="entry name" value="Subtilisin-like protease SBT1.9"/>
    <property type="match status" value="1"/>
</dbReference>
<dbReference type="GO" id="GO:0006508">
    <property type="term" value="P:proteolysis"/>
    <property type="evidence" value="ECO:0007669"/>
    <property type="project" value="UniProtKB-KW"/>
</dbReference>
<dbReference type="SUPFAM" id="SSF52743">
    <property type="entry name" value="Subtilisin-like"/>
    <property type="match status" value="1"/>
</dbReference>